<dbReference type="RefSeq" id="WP_066340091.1">
    <property type="nucleotide sequence ID" value="NZ_CP016503.1"/>
</dbReference>
<dbReference type="KEGG" id="het:BBW65_04060"/>
<gene>
    <name evidence="1" type="ORF">BBW65_04060</name>
</gene>
<keyword evidence="2" id="KW-1185">Reference proteome</keyword>
<accession>A0A1B1U5Q5</accession>
<evidence type="ECO:0000313" key="1">
    <source>
        <dbReference type="EMBL" id="ANV98025.1"/>
    </source>
</evidence>
<organism evidence="1 2">
    <name type="scientific">Helicobacter enhydrae</name>
    <dbReference type="NCBI Taxonomy" id="222136"/>
    <lineage>
        <taxon>Bacteria</taxon>
        <taxon>Pseudomonadati</taxon>
        <taxon>Campylobacterota</taxon>
        <taxon>Epsilonproteobacteria</taxon>
        <taxon>Campylobacterales</taxon>
        <taxon>Helicobacteraceae</taxon>
        <taxon>Helicobacter</taxon>
    </lineage>
</organism>
<evidence type="ECO:0000313" key="2">
    <source>
        <dbReference type="Proteomes" id="UP000092884"/>
    </source>
</evidence>
<dbReference type="EMBL" id="CP016503">
    <property type="protein sequence ID" value="ANV98025.1"/>
    <property type="molecule type" value="Genomic_DNA"/>
</dbReference>
<keyword evidence="1" id="KW-0808">Transferase</keyword>
<dbReference type="Proteomes" id="UP000092884">
    <property type="component" value="Chromosome"/>
</dbReference>
<protein>
    <submittedName>
        <fullName evidence="1">Glycosyl transferase</fullName>
    </submittedName>
</protein>
<dbReference type="InterPro" id="IPR029044">
    <property type="entry name" value="Nucleotide-diphossugar_trans"/>
</dbReference>
<name>A0A1B1U5Q5_9HELI</name>
<sequence length="307" mass="37021">MIYNYCTLFDSNYLTRGIAMLESLNRHTQDFHLYILAFDTLAYNILTNINHPKTTIISMEQFETPDLLQVKQDRTRGEYCWTCTPFIIDYCIQTFNLSHCTYLDADLYFFDNPNILIDEMQDNSVLLTKHNYTPKYNQEATSGIYCVQFMTFKATQKGLEALQWWKDRCFEWCYARFENGKFGDQKYLDDWTQRFEGVHVLQNIRGGLAPWNIQQYHDISPIFYHFHHLKFIDEDKIDLCPYFLPPHTIKTIYAPYIQHLLQLRMRFYPQNFDGRTKPHFTWKTPLRWIKRKLLNTYNIYNLKNFGI</sequence>
<dbReference type="GO" id="GO:0016740">
    <property type="term" value="F:transferase activity"/>
    <property type="evidence" value="ECO:0007669"/>
    <property type="project" value="UniProtKB-KW"/>
</dbReference>
<proteinExistence type="predicted"/>
<dbReference type="Gene3D" id="3.90.550.10">
    <property type="entry name" value="Spore Coat Polysaccharide Biosynthesis Protein SpsA, Chain A"/>
    <property type="match status" value="1"/>
</dbReference>
<reference evidence="2" key="1">
    <citation type="submission" date="2016-07" db="EMBL/GenBank/DDBJ databases">
        <authorList>
            <person name="Florea S."/>
            <person name="Webb J.S."/>
            <person name="Jaromczyk J."/>
            <person name="Schardl C.L."/>
        </authorList>
    </citation>
    <scope>NUCLEOTIDE SEQUENCE [LARGE SCALE GENOMIC DNA]</scope>
    <source>
        <strain evidence="2">MIT 01-6242</strain>
    </source>
</reference>
<dbReference type="STRING" id="222136.BBW65_04060"/>
<dbReference type="SUPFAM" id="SSF53448">
    <property type="entry name" value="Nucleotide-diphospho-sugar transferases"/>
    <property type="match status" value="1"/>
</dbReference>
<dbReference type="AlphaFoldDB" id="A0A1B1U5Q5"/>